<dbReference type="InterPro" id="IPR050558">
    <property type="entry name" value="PTS_Sugar-Specific_Components"/>
</dbReference>
<evidence type="ECO:0000256" key="5">
    <source>
        <dbReference type="ARBA" id="ARBA00022679"/>
    </source>
</evidence>
<dbReference type="PROSITE" id="PS51093">
    <property type="entry name" value="PTS_EIIA_TYPE_1"/>
    <property type="match status" value="1"/>
</dbReference>
<dbReference type="STRING" id="84029.CROST_33730"/>
<proteinExistence type="predicted"/>
<sequence>MAKNYDSLAKNIVENVGGKDNVISLVHCATRLRFKLKDKQKANKDALQALEGVITVVESAGQYQVVIGNSVADVYDTIGRVAGVKLNSDNEEISDNKTNILSTAIDVISSIFTPMLSVMCGAGILKGILMLCTTMGWLVDTSGTYKILYAASDSVFHYLPVILAYTAAKKFKANPFVAVAVAGALLYPDITTLYATHKSVTFMGIPVILISYPSTVIPIILSTYVLAKLEQFLNKRLPDVCKNFFTPTICLSVIVPLTFLVIGPVGDKLGKLLASGYTTLYNINPAIGGGIVGALWPILIIFGLHWGFVPIVTNNLAIYGRDTLFTITGPNNFAQAGAALGVFLKTKDSKLKAIAGSAATTGLFGITEPAIYGVTLKYKKPFVIACVGSGVAGAITGYVGAGCRGFVGTSILTLPAYIGKGFVGFLIACAFAYLFSAIVTYLFGFSDKMLPNKVENIVNTIETVEDSEVFSPAQGKIVKLSEVSDKAFSSGGLGKGLAIVPNEGRIYSPVDGSVEAAFPTGHAFGLKSQAGAEILIHVGFNTVELEGKYFEVKVASGQTVKKGDLLVEFDIDKIKKEGFDITTPVLVTNYDMFNEIIPVNKTKVIVGENIMNLIR</sequence>
<dbReference type="InterPro" id="IPR013013">
    <property type="entry name" value="PTS_EIIC_1"/>
</dbReference>
<dbReference type="InterPro" id="IPR011297">
    <property type="entry name" value="PTS_IIABC_b_glu"/>
</dbReference>
<dbReference type="PROSITE" id="PS51103">
    <property type="entry name" value="PTS_EIIC_TYPE_1"/>
    <property type="match status" value="1"/>
</dbReference>
<dbReference type="EMBL" id="CP096983">
    <property type="protein sequence ID" value="URZ11046.1"/>
    <property type="molecule type" value="Genomic_DNA"/>
</dbReference>
<evidence type="ECO:0000256" key="8">
    <source>
        <dbReference type="ARBA" id="ARBA00022777"/>
    </source>
</evidence>
<evidence type="ECO:0000256" key="10">
    <source>
        <dbReference type="ARBA" id="ARBA00023136"/>
    </source>
</evidence>
<name>A0A1S8L0T9_9CLOT</name>
<evidence type="ECO:0000256" key="7">
    <source>
        <dbReference type="ARBA" id="ARBA00022692"/>
    </source>
</evidence>
<keyword evidence="12" id="KW-1185">Reference proteome</keyword>
<dbReference type="Pfam" id="PF00367">
    <property type="entry name" value="PTS_EIIB"/>
    <property type="match status" value="1"/>
</dbReference>
<dbReference type="InterPro" id="IPR018113">
    <property type="entry name" value="PTrfase_EIIB_Cys"/>
</dbReference>
<keyword evidence="6" id="KW-0598">Phosphotransferase system</keyword>
<keyword evidence="3" id="KW-1003">Cell membrane</keyword>
<evidence type="ECO:0000313" key="12">
    <source>
        <dbReference type="Proteomes" id="UP000190951"/>
    </source>
</evidence>
<dbReference type="GO" id="GO:0090589">
    <property type="term" value="F:protein-phosphocysteine-trehalose phosphotransferase system transporter activity"/>
    <property type="evidence" value="ECO:0007669"/>
    <property type="project" value="TreeGrafter"/>
</dbReference>
<accession>A0A1S8L0T9</accession>
<dbReference type="Gene3D" id="3.30.1360.60">
    <property type="entry name" value="Glucose permease domain IIB"/>
    <property type="match status" value="1"/>
</dbReference>
<keyword evidence="5" id="KW-0808">Transferase</keyword>
<dbReference type="FunFam" id="3.30.1360.60:FF:000001">
    <property type="entry name" value="PTS system glucose-specific IIBC component PtsG"/>
    <property type="match status" value="1"/>
</dbReference>
<dbReference type="PANTHER" id="PTHR30175">
    <property type="entry name" value="PHOSPHOTRANSFERASE SYSTEM TRANSPORT PROTEIN"/>
    <property type="match status" value="1"/>
</dbReference>
<organism evidence="11 12">
    <name type="scientific">Clostridium felsineum</name>
    <dbReference type="NCBI Taxonomy" id="36839"/>
    <lineage>
        <taxon>Bacteria</taxon>
        <taxon>Bacillati</taxon>
        <taxon>Bacillota</taxon>
        <taxon>Clostridia</taxon>
        <taxon>Eubacteriales</taxon>
        <taxon>Clostridiaceae</taxon>
        <taxon>Clostridium</taxon>
    </lineage>
</organism>
<dbReference type="FunFam" id="2.70.70.10:FF:000001">
    <property type="entry name" value="PTS system glucose-specific IIA component"/>
    <property type="match status" value="1"/>
</dbReference>
<evidence type="ECO:0000256" key="3">
    <source>
        <dbReference type="ARBA" id="ARBA00022475"/>
    </source>
</evidence>
<comment type="subcellular location">
    <subcellularLocation>
        <location evidence="1">Cell membrane</location>
        <topology evidence="1">Multi-pass membrane protein</topology>
    </subcellularLocation>
</comment>
<gene>
    <name evidence="11" type="primary">bglF_2</name>
    <name evidence="11" type="ORF">CROST_017620</name>
</gene>
<dbReference type="PROSITE" id="PS01035">
    <property type="entry name" value="PTS_EIIB_TYPE_1_CYS"/>
    <property type="match status" value="1"/>
</dbReference>
<evidence type="ECO:0000313" key="11">
    <source>
        <dbReference type="EMBL" id="URZ11046.1"/>
    </source>
</evidence>
<dbReference type="PROSITE" id="PS51098">
    <property type="entry name" value="PTS_EIIB_TYPE_1"/>
    <property type="match status" value="1"/>
</dbReference>
<dbReference type="SUPFAM" id="SSF51261">
    <property type="entry name" value="Duplicated hybrid motif"/>
    <property type="match status" value="1"/>
</dbReference>
<evidence type="ECO:0000256" key="2">
    <source>
        <dbReference type="ARBA" id="ARBA00022448"/>
    </source>
</evidence>
<dbReference type="GO" id="GO:0016301">
    <property type="term" value="F:kinase activity"/>
    <property type="evidence" value="ECO:0007669"/>
    <property type="project" value="UniProtKB-KW"/>
</dbReference>
<dbReference type="GO" id="GO:0009401">
    <property type="term" value="P:phosphoenolpyruvate-dependent sugar phosphotransferase system"/>
    <property type="evidence" value="ECO:0007669"/>
    <property type="project" value="UniProtKB-KW"/>
</dbReference>
<dbReference type="GO" id="GO:0015771">
    <property type="term" value="P:trehalose transport"/>
    <property type="evidence" value="ECO:0007669"/>
    <property type="project" value="TreeGrafter"/>
</dbReference>
<evidence type="ECO:0000256" key="6">
    <source>
        <dbReference type="ARBA" id="ARBA00022683"/>
    </source>
</evidence>
<dbReference type="InterPro" id="IPR011055">
    <property type="entry name" value="Dup_hybrid_motif"/>
</dbReference>
<keyword evidence="10" id="KW-0472">Membrane</keyword>
<dbReference type="PANTHER" id="PTHR30175:SF1">
    <property type="entry name" value="PTS SYSTEM ARBUTIN-, CELLOBIOSE-, AND SALICIN-SPECIFIC EIIBC COMPONENT-RELATED"/>
    <property type="match status" value="1"/>
</dbReference>
<dbReference type="NCBIfam" id="TIGR01995">
    <property type="entry name" value="PTS-II-ABC-beta"/>
    <property type="match status" value="1"/>
</dbReference>
<dbReference type="Pfam" id="PF00358">
    <property type="entry name" value="PTS_EIIA_1"/>
    <property type="match status" value="1"/>
</dbReference>
<keyword evidence="4" id="KW-0762">Sugar transport</keyword>
<evidence type="ECO:0000256" key="9">
    <source>
        <dbReference type="ARBA" id="ARBA00022989"/>
    </source>
</evidence>
<reference evidence="11 12" key="1">
    <citation type="submission" date="2022-04" db="EMBL/GenBank/DDBJ databases">
        <title>Genome sequence of C. roseum typestrain.</title>
        <authorList>
            <person name="Poehlein A."/>
            <person name="Schoch T."/>
            <person name="Duerre P."/>
            <person name="Daniel R."/>
        </authorList>
    </citation>
    <scope>NUCLEOTIDE SEQUENCE [LARGE SCALE GENOMIC DNA]</scope>
    <source>
        <strain evidence="11 12">DSM 7320</strain>
    </source>
</reference>
<dbReference type="PROSITE" id="PS00371">
    <property type="entry name" value="PTS_EIIA_TYPE_1_HIS"/>
    <property type="match status" value="1"/>
</dbReference>
<keyword evidence="8" id="KW-0418">Kinase</keyword>
<dbReference type="SUPFAM" id="SSF55604">
    <property type="entry name" value="Glucose permease domain IIB"/>
    <property type="match status" value="1"/>
</dbReference>
<keyword evidence="7" id="KW-0812">Transmembrane</keyword>
<dbReference type="GO" id="GO:0008982">
    <property type="term" value="F:protein-N(PI)-phosphohistidine-sugar phosphotransferase activity"/>
    <property type="evidence" value="ECO:0007669"/>
    <property type="project" value="InterPro"/>
</dbReference>
<dbReference type="GO" id="GO:0005886">
    <property type="term" value="C:plasma membrane"/>
    <property type="evidence" value="ECO:0007669"/>
    <property type="project" value="UniProtKB-SubCell"/>
</dbReference>
<dbReference type="AlphaFoldDB" id="A0A1S8L0T9"/>
<dbReference type="CDD" id="cd00212">
    <property type="entry name" value="PTS_IIB_glc"/>
    <property type="match status" value="1"/>
</dbReference>
<keyword evidence="2" id="KW-0813">Transport</keyword>
<dbReference type="InterPro" id="IPR036878">
    <property type="entry name" value="Glu_permease_IIB"/>
</dbReference>
<keyword evidence="9" id="KW-1133">Transmembrane helix</keyword>
<dbReference type="NCBIfam" id="TIGR00830">
    <property type="entry name" value="PTBA"/>
    <property type="match status" value="1"/>
</dbReference>
<dbReference type="InterPro" id="IPR001127">
    <property type="entry name" value="PTS_EIIA_1_perm"/>
</dbReference>
<evidence type="ECO:0000256" key="4">
    <source>
        <dbReference type="ARBA" id="ARBA00022597"/>
    </source>
</evidence>
<evidence type="ECO:0000256" key="1">
    <source>
        <dbReference type="ARBA" id="ARBA00004651"/>
    </source>
</evidence>
<protein>
    <submittedName>
        <fullName evidence="11">PTS system beta-glucoside-specific EIIBCA component</fullName>
    </submittedName>
</protein>
<dbReference type="Proteomes" id="UP000190951">
    <property type="component" value="Chromosome"/>
</dbReference>
<dbReference type="Pfam" id="PF02378">
    <property type="entry name" value="PTS_EIIC"/>
    <property type="match status" value="1"/>
</dbReference>
<dbReference type="InterPro" id="IPR003352">
    <property type="entry name" value="PTS_EIIC"/>
</dbReference>
<dbReference type="InterPro" id="IPR001996">
    <property type="entry name" value="PTS_IIB_1"/>
</dbReference>
<dbReference type="RefSeq" id="WP_077833366.1">
    <property type="nucleotide sequence ID" value="NZ_CP096983.1"/>
</dbReference>
<dbReference type="KEGG" id="crw:CROST_017620"/>
<dbReference type="Gene3D" id="2.70.70.10">
    <property type="entry name" value="Glucose Permease (Domain IIA)"/>
    <property type="match status" value="1"/>
</dbReference>